<dbReference type="Gene3D" id="3.40.50.2000">
    <property type="entry name" value="Glycogen Phosphorylase B"/>
    <property type="match status" value="1"/>
</dbReference>
<accession>A0ABC8UR72</accession>
<reference evidence="1 2" key="1">
    <citation type="submission" date="2024-02" db="EMBL/GenBank/DDBJ databases">
        <authorList>
            <person name="Vignale AGUSTIN F."/>
            <person name="Sosa J E."/>
            <person name="Modenutti C."/>
        </authorList>
    </citation>
    <scope>NUCLEOTIDE SEQUENCE [LARGE SCALE GENOMIC DNA]</scope>
</reference>
<proteinExistence type="predicted"/>
<feature type="non-terminal residue" evidence="1">
    <location>
        <position position="89"/>
    </location>
</feature>
<dbReference type="SUPFAM" id="SSF53756">
    <property type="entry name" value="UDP-Glycosyltransferase/glycogen phosphorylase"/>
    <property type="match status" value="1"/>
</dbReference>
<organism evidence="1 2">
    <name type="scientific">Ilex paraguariensis</name>
    <name type="common">yerba mate</name>
    <dbReference type="NCBI Taxonomy" id="185542"/>
    <lineage>
        <taxon>Eukaryota</taxon>
        <taxon>Viridiplantae</taxon>
        <taxon>Streptophyta</taxon>
        <taxon>Embryophyta</taxon>
        <taxon>Tracheophyta</taxon>
        <taxon>Spermatophyta</taxon>
        <taxon>Magnoliopsida</taxon>
        <taxon>eudicotyledons</taxon>
        <taxon>Gunneridae</taxon>
        <taxon>Pentapetalae</taxon>
        <taxon>asterids</taxon>
        <taxon>campanulids</taxon>
        <taxon>Aquifoliales</taxon>
        <taxon>Aquifoliaceae</taxon>
        <taxon>Ilex</taxon>
    </lineage>
</organism>
<name>A0ABC8UR72_9AQUA</name>
<evidence type="ECO:0000313" key="2">
    <source>
        <dbReference type="Proteomes" id="UP001642360"/>
    </source>
</evidence>
<evidence type="ECO:0000313" key="1">
    <source>
        <dbReference type="EMBL" id="CAK9183504.1"/>
    </source>
</evidence>
<dbReference type="PANTHER" id="PTHR48045">
    <property type="entry name" value="UDP-GLYCOSYLTRANSFERASE 72B1"/>
    <property type="match status" value="1"/>
</dbReference>
<protein>
    <submittedName>
        <fullName evidence="1">Uncharacterized protein</fullName>
    </submittedName>
</protein>
<sequence>MVGWPLYAEQELNCLVLVEEMKLGIAVDKSDGLVTAEEVERVIGELMNSAEGEAMRKRSAAAKAMASAAWEACGSSLNNFSGLVGSWKQ</sequence>
<dbReference type="AlphaFoldDB" id="A0ABC8UR72"/>
<gene>
    <name evidence="1" type="ORF">ILEXP_LOCUS53770</name>
</gene>
<dbReference type="Proteomes" id="UP001642360">
    <property type="component" value="Unassembled WGS sequence"/>
</dbReference>
<dbReference type="EMBL" id="CAUOFW020008661">
    <property type="protein sequence ID" value="CAK9183504.1"/>
    <property type="molecule type" value="Genomic_DNA"/>
</dbReference>
<keyword evidence="2" id="KW-1185">Reference proteome</keyword>
<dbReference type="PANTHER" id="PTHR48045:SF34">
    <property type="entry name" value="ISOFLAVONE 7-O-GLUCOSYLTRANSFERASE 1-LIKE"/>
    <property type="match status" value="1"/>
</dbReference>
<comment type="caution">
    <text evidence="1">The sequence shown here is derived from an EMBL/GenBank/DDBJ whole genome shotgun (WGS) entry which is preliminary data.</text>
</comment>